<dbReference type="Gene3D" id="2.170.270.10">
    <property type="entry name" value="SET domain"/>
    <property type="match status" value="1"/>
</dbReference>
<dbReference type="EMBL" id="MK071979">
    <property type="protein sequence ID" value="AYV75398.1"/>
    <property type="molecule type" value="Genomic_DNA"/>
</dbReference>
<protein>
    <recommendedName>
        <fullName evidence="1">SET domain-containing protein</fullName>
    </recommendedName>
</protein>
<dbReference type="SUPFAM" id="SSF82199">
    <property type="entry name" value="SET domain"/>
    <property type="match status" value="1"/>
</dbReference>
<organism evidence="2">
    <name type="scientific">Terrestrivirus sp</name>
    <dbReference type="NCBI Taxonomy" id="2487775"/>
    <lineage>
        <taxon>Viruses</taxon>
        <taxon>Varidnaviria</taxon>
        <taxon>Bamfordvirae</taxon>
        <taxon>Nucleocytoviricota</taxon>
        <taxon>Megaviricetes</taxon>
        <taxon>Imitervirales</taxon>
        <taxon>Mimiviridae</taxon>
        <taxon>Klosneuvirinae</taxon>
    </lineage>
</organism>
<sequence>MDITVNEVMELGSLFDDIMNGSSHTDRVNKMVSFYDKMWESNLKEMRKNATKVELQDIAKISKNEDNALDINKLLYFTIHFLPRFENEHIEIRKSSKHGFGLFAKTKINKDSLITFYPAHAIGKGTDKKRFMYSNGQFAVNDGYKVKISDNLSIYGNNKNTENTLLLGHMINDSSYFTVYDINEDTAKTQIKNKVATYAVSSNNNSRIVHNASSIIPYVVATRDINENEEIFMSYSPFYWLGNSKNINIYEELLLDETFKQFMLKYYVAK</sequence>
<dbReference type="InterPro" id="IPR046341">
    <property type="entry name" value="SET_dom_sf"/>
</dbReference>
<feature type="domain" description="SET" evidence="1">
    <location>
        <begin position="88"/>
        <end position="236"/>
    </location>
</feature>
<gene>
    <name evidence="2" type="ORF">Terrestrivirus1_272</name>
</gene>
<evidence type="ECO:0000259" key="1">
    <source>
        <dbReference type="PROSITE" id="PS50280"/>
    </source>
</evidence>
<dbReference type="InterPro" id="IPR001214">
    <property type="entry name" value="SET_dom"/>
</dbReference>
<reference evidence="2" key="1">
    <citation type="submission" date="2018-10" db="EMBL/GenBank/DDBJ databases">
        <title>Hidden diversity of soil giant viruses.</title>
        <authorList>
            <person name="Schulz F."/>
            <person name="Alteio L."/>
            <person name="Goudeau D."/>
            <person name="Ryan E.M."/>
            <person name="Malmstrom R.R."/>
            <person name="Blanchard J."/>
            <person name="Woyke T."/>
        </authorList>
    </citation>
    <scope>NUCLEOTIDE SEQUENCE</scope>
    <source>
        <strain evidence="2">TEV1</strain>
    </source>
</reference>
<accession>A0A3G4ZKN6</accession>
<dbReference type="PROSITE" id="PS50280">
    <property type="entry name" value="SET"/>
    <property type="match status" value="1"/>
</dbReference>
<dbReference type="SMART" id="SM00317">
    <property type="entry name" value="SET"/>
    <property type="match status" value="1"/>
</dbReference>
<proteinExistence type="predicted"/>
<dbReference type="Pfam" id="PF00856">
    <property type="entry name" value="SET"/>
    <property type="match status" value="1"/>
</dbReference>
<evidence type="ECO:0000313" key="2">
    <source>
        <dbReference type="EMBL" id="AYV75398.1"/>
    </source>
</evidence>
<name>A0A3G4ZKN6_9VIRU</name>